<comment type="subcellular location">
    <subcellularLocation>
        <location evidence="2">Golgi apparatus</location>
        <location evidence="2">trans-Golgi network</location>
    </subcellularLocation>
</comment>
<dbReference type="PANTHER" id="PTHR15954">
    <property type="entry name" value="VACUOLAR PROTEIN SORTING-ASSOCIATED PROTEIN 51 HOMOLOG"/>
    <property type="match status" value="1"/>
</dbReference>
<dbReference type="InterPro" id="IPR014812">
    <property type="entry name" value="Vps51"/>
</dbReference>
<dbReference type="GO" id="GO:1990745">
    <property type="term" value="C:EARP complex"/>
    <property type="evidence" value="ECO:0007669"/>
    <property type="project" value="TreeGrafter"/>
</dbReference>
<keyword evidence="2" id="KW-0445">Lipid transport</keyword>
<dbReference type="GO" id="GO:0000938">
    <property type="term" value="C:GARP complex"/>
    <property type="evidence" value="ECO:0007669"/>
    <property type="project" value="UniProtKB-UniRule"/>
</dbReference>
<proteinExistence type="inferred from homology"/>
<dbReference type="Proteomes" id="UP000799437">
    <property type="component" value="Unassembled WGS sequence"/>
</dbReference>
<accession>A0A6A6WFG7</accession>
<dbReference type="GO" id="GO:0042147">
    <property type="term" value="P:retrograde transport, endosome to Golgi"/>
    <property type="evidence" value="ECO:0007669"/>
    <property type="project" value="UniProtKB-UniRule"/>
</dbReference>
<dbReference type="GO" id="GO:0006869">
    <property type="term" value="P:lipid transport"/>
    <property type="evidence" value="ECO:0007669"/>
    <property type="project" value="UniProtKB-UniRule"/>
</dbReference>
<dbReference type="GeneID" id="54489864"/>
<evidence type="ECO:0000256" key="1">
    <source>
        <dbReference type="ARBA" id="ARBA00006080"/>
    </source>
</evidence>
<evidence type="ECO:0000313" key="4">
    <source>
        <dbReference type="EMBL" id="KAF2760740.1"/>
    </source>
</evidence>
<comment type="similarity">
    <text evidence="1 2">Belongs to the VPS51 family.</text>
</comment>
<dbReference type="GO" id="GO:0016020">
    <property type="term" value="C:membrane"/>
    <property type="evidence" value="ECO:0007669"/>
    <property type="project" value="TreeGrafter"/>
</dbReference>
<keyword evidence="2" id="KW-0333">Golgi apparatus</keyword>
<dbReference type="PANTHER" id="PTHR15954:SF4">
    <property type="entry name" value="VACUOLAR PROTEIN SORTING-ASSOCIATED PROTEIN 51 HOMOLOG"/>
    <property type="match status" value="1"/>
</dbReference>
<comment type="function">
    <text evidence="2">Acts as component of the GARP complex that is involved in retrograde transport from early and late endosomes to the trans-Golgi network (TGN).</text>
</comment>
<comment type="subunit">
    <text evidence="2">Component of the Golgi-associated retrograde protein (GARP) complex.</text>
</comment>
<feature type="region of interest" description="Disordered" evidence="3">
    <location>
        <begin position="1"/>
        <end position="38"/>
    </location>
</feature>
<evidence type="ECO:0000256" key="3">
    <source>
        <dbReference type="SAM" id="MobiDB-lite"/>
    </source>
</evidence>
<dbReference type="OrthoDB" id="203678at2759"/>
<dbReference type="GO" id="GO:0005829">
    <property type="term" value="C:cytosol"/>
    <property type="evidence" value="ECO:0007669"/>
    <property type="project" value="GOC"/>
</dbReference>
<dbReference type="GO" id="GO:0048193">
    <property type="term" value="P:Golgi vesicle transport"/>
    <property type="evidence" value="ECO:0007669"/>
    <property type="project" value="TreeGrafter"/>
</dbReference>
<dbReference type="Pfam" id="PF08700">
    <property type="entry name" value="VPS51_Exo84_N"/>
    <property type="match status" value="1"/>
</dbReference>
<dbReference type="AlphaFoldDB" id="A0A6A6WFG7"/>
<dbReference type="GO" id="GO:0032456">
    <property type="term" value="P:endocytic recycling"/>
    <property type="evidence" value="ECO:0007669"/>
    <property type="project" value="TreeGrafter"/>
</dbReference>
<keyword evidence="2" id="KW-0813">Transport</keyword>
<protein>
    <recommendedName>
        <fullName evidence="2">Vacuolar protein sorting-associated protein 51 homolog</fullName>
    </recommendedName>
</protein>
<name>A0A6A6WFG7_9PEZI</name>
<organism evidence="4 5">
    <name type="scientific">Pseudovirgaria hyperparasitica</name>
    <dbReference type="NCBI Taxonomy" id="470096"/>
    <lineage>
        <taxon>Eukaryota</taxon>
        <taxon>Fungi</taxon>
        <taxon>Dikarya</taxon>
        <taxon>Ascomycota</taxon>
        <taxon>Pezizomycotina</taxon>
        <taxon>Dothideomycetes</taxon>
        <taxon>Dothideomycetes incertae sedis</taxon>
        <taxon>Acrospermales</taxon>
        <taxon>Acrospermaceae</taxon>
        <taxon>Pseudovirgaria</taxon>
    </lineage>
</organism>
<dbReference type="GO" id="GO:0015031">
    <property type="term" value="P:protein transport"/>
    <property type="evidence" value="ECO:0007669"/>
    <property type="project" value="UniProtKB-UniRule"/>
</dbReference>
<keyword evidence="5" id="KW-1185">Reference proteome</keyword>
<dbReference type="RefSeq" id="XP_033603191.1">
    <property type="nucleotide sequence ID" value="XM_033748810.1"/>
</dbReference>
<evidence type="ECO:0000313" key="5">
    <source>
        <dbReference type="Proteomes" id="UP000799437"/>
    </source>
</evidence>
<reference evidence="4" key="1">
    <citation type="journal article" date="2020" name="Stud. Mycol.">
        <title>101 Dothideomycetes genomes: a test case for predicting lifestyles and emergence of pathogens.</title>
        <authorList>
            <person name="Haridas S."/>
            <person name="Albert R."/>
            <person name="Binder M."/>
            <person name="Bloem J."/>
            <person name="Labutti K."/>
            <person name="Salamov A."/>
            <person name="Andreopoulos B."/>
            <person name="Baker S."/>
            <person name="Barry K."/>
            <person name="Bills G."/>
            <person name="Bluhm B."/>
            <person name="Cannon C."/>
            <person name="Castanera R."/>
            <person name="Culley D."/>
            <person name="Daum C."/>
            <person name="Ezra D."/>
            <person name="Gonzalez J."/>
            <person name="Henrissat B."/>
            <person name="Kuo A."/>
            <person name="Liang C."/>
            <person name="Lipzen A."/>
            <person name="Lutzoni F."/>
            <person name="Magnuson J."/>
            <person name="Mondo S."/>
            <person name="Nolan M."/>
            <person name="Ohm R."/>
            <person name="Pangilinan J."/>
            <person name="Park H.-J."/>
            <person name="Ramirez L."/>
            <person name="Alfaro M."/>
            <person name="Sun H."/>
            <person name="Tritt A."/>
            <person name="Yoshinaga Y."/>
            <person name="Zwiers L.-H."/>
            <person name="Turgeon B."/>
            <person name="Goodwin S."/>
            <person name="Spatafora J."/>
            <person name="Crous P."/>
            <person name="Grigoriev I."/>
        </authorList>
    </citation>
    <scope>NUCLEOTIDE SEQUENCE</scope>
    <source>
        <strain evidence="4">CBS 121739</strain>
    </source>
</reference>
<gene>
    <name evidence="4" type="ORF">EJ05DRAFT_523908</name>
</gene>
<feature type="compositionally biased region" description="Polar residues" evidence="3">
    <location>
        <begin position="177"/>
        <end position="189"/>
    </location>
</feature>
<feature type="compositionally biased region" description="Low complexity" evidence="3">
    <location>
        <begin position="1"/>
        <end position="21"/>
    </location>
</feature>
<dbReference type="GO" id="GO:0007030">
    <property type="term" value="P:Golgi organization"/>
    <property type="evidence" value="ECO:0007669"/>
    <property type="project" value="UniProtKB-UniRule"/>
</dbReference>
<evidence type="ECO:0000256" key="2">
    <source>
        <dbReference type="RuleBase" id="RU368010"/>
    </source>
</evidence>
<keyword evidence="2" id="KW-0653">Protein transport</keyword>
<feature type="region of interest" description="Disordered" evidence="3">
    <location>
        <begin position="167"/>
        <end position="189"/>
    </location>
</feature>
<sequence length="248" mass="27341">MSTISSPRASSAVRSPAGSVRTSMEAPRPGTTRRNRAALRDYYNIKVAETTGEDKSSEETVIREENVSELDRDGFDPEAYVKDILANQGLEEVLKVEAGLMSEIRGLDGEKKALVYDNYSKLITATDTIRKGQMRTNMDPMTPSTSTLAPAVSHIAETAATLSTLLNDRTPPAPELTPNTTDTKSSNAKQTVRWVLDAPRRLAHYLEENDRKTAEEEWVAVQGLLNKWKGTEGVEEIRARCEEALSAD</sequence>
<dbReference type="EMBL" id="ML996567">
    <property type="protein sequence ID" value="KAF2760740.1"/>
    <property type="molecule type" value="Genomic_DNA"/>
</dbReference>